<evidence type="ECO:0000259" key="4">
    <source>
        <dbReference type="Pfam" id="PF03372"/>
    </source>
</evidence>
<evidence type="ECO:0000256" key="1">
    <source>
        <dbReference type="ARBA" id="ARBA00007359"/>
    </source>
</evidence>
<accession>D2R4L4</accession>
<organism evidence="5 6">
    <name type="scientific">Pirellula staleyi (strain ATCC 27377 / DSM 6068 / ICPB 4128)</name>
    <name type="common">Pirella staleyi</name>
    <dbReference type="NCBI Taxonomy" id="530564"/>
    <lineage>
        <taxon>Bacteria</taxon>
        <taxon>Pseudomonadati</taxon>
        <taxon>Planctomycetota</taxon>
        <taxon>Planctomycetia</taxon>
        <taxon>Pirellulales</taxon>
        <taxon>Pirellulaceae</taxon>
        <taxon>Pirellula</taxon>
    </lineage>
</organism>
<dbReference type="CDD" id="cd10282">
    <property type="entry name" value="DNase1"/>
    <property type="match status" value="1"/>
</dbReference>
<evidence type="ECO:0000256" key="2">
    <source>
        <dbReference type="ARBA" id="ARBA00022722"/>
    </source>
</evidence>
<dbReference type="STRING" id="530564.Psta_2410"/>
<dbReference type="OrthoDB" id="5500612at2"/>
<dbReference type="Proteomes" id="UP000001887">
    <property type="component" value="Chromosome"/>
</dbReference>
<evidence type="ECO:0000313" key="6">
    <source>
        <dbReference type="Proteomes" id="UP000001887"/>
    </source>
</evidence>
<dbReference type="Gene3D" id="3.60.10.10">
    <property type="entry name" value="Endonuclease/exonuclease/phosphatase"/>
    <property type="match status" value="1"/>
</dbReference>
<keyword evidence="6" id="KW-1185">Reference proteome</keyword>
<dbReference type="eggNOG" id="COG3568">
    <property type="taxonomic scope" value="Bacteria"/>
</dbReference>
<dbReference type="GO" id="GO:0004527">
    <property type="term" value="F:exonuclease activity"/>
    <property type="evidence" value="ECO:0007669"/>
    <property type="project" value="UniProtKB-KW"/>
</dbReference>
<keyword evidence="2" id="KW-0540">Nuclease</keyword>
<sequence length="325" mass="36469">MKRLFQLVTGALALAFGWYFYQQYGGKLSDLPIPPGLTHLTSTDAPPPRLDATIRVATFNIQVFGEDKMADPAAMGVIVEILRQFDVIAIQEIRAVRQDLMPRLVELINAGGKHQYDYCIGPRLGNSVSKEQYAFVFDRTSIEVDRNQLYTVDDPDNLLHREPLVGWFRCRAAEPDKAFTFSLVNVHTDPDIVDYELDWLDDVFFAVRDDQRREDDVIMLGDFNVNDKNLRQLGSVPSLVKVVAGVPTNTRGNAQYDNILFAGTSTTEFTGRGGVYDFMREFNLTQEQALQVSDHLPVWAEFSVIEGGAGSEIATRPGISQNNNQ</sequence>
<name>D2R4L4_PIRSD</name>
<dbReference type="AlphaFoldDB" id="D2R4L4"/>
<keyword evidence="3" id="KW-0378">Hydrolase</keyword>
<protein>
    <submittedName>
        <fullName evidence="5">Endonuclease/exonuclease/phosphatase</fullName>
    </submittedName>
</protein>
<dbReference type="InterPro" id="IPR036691">
    <property type="entry name" value="Endo/exonu/phosph_ase_sf"/>
</dbReference>
<keyword evidence="5" id="KW-0269">Exonuclease</keyword>
<feature type="domain" description="Endonuclease/exonuclease/phosphatase" evidence="4">
    <location>
        <begin position="57"/>
        <end position="295"/>
    </location>
</feature>
<dbReference type="SUPFAM" id="SSF56219">
    <property type="entry name" value="DNase I-like"/>
    <property type="match status" value="1"/>
</dbReference>
<reference evidence="5 6" key="1">
    <citation type="journal article" date="2009" name="Stand. Genomic Sci.">
        <title>Complete genome sequence of Pirellula staleyi type strain (ATCC 27377).</title>
        <authorList>
            <person name="Clum A."/>
            <person name="Tindall B.J."/>
            <person name="Sikorski J."/>
            <person name="Ivanova N."/>
            <person name="Mavrommatis K."/>
            <person name="Lucas S."/>
            <person name="Glavina del Rio T."/>
            <person name="Nolan M."/>
            <person name="Chen F."/>
            <person name="Tice H."/>
            <person name="Pitluck S."/>
            <person name="Cheng J.F."/>
            <person name="Chertkov O."/>
            <person name="Brettin T."/>
            <person name="Han C."/>
            <person name="Detter J.C."/>
            <person name="Kuske C."/>
            <person name="Bruce D."/>
            <person name="Goodwin L."/>
            <person name="Ovchinikova G."/>
            <person name="Pati A."/>
            <person name="Mikhailova N."/>
            <person name="Chen A."/>
            <person name="Palaniappan K."/>
            <person name="Land M."/>
            <person name="Hauser L."/>
            <person name="Chang Y.J."/>
            <person name="Jeffries C.D."/>
            <person name="Chain P."/>
            <person name="Rohde M."/>
            <person name="Goker M."/>
            <person name="Bristow J."/>
            <person name="Eisen J.A."/>
            <person name="Markowitz V."/>
            <person name="Hugenholtz P."/>
            <person name="Kyrpides N.C."/>
            <person name="Klenk H.P."/>
            <person name="Lapidus A."/>
        </authorList>
    </citation>
    <scope>NUCLEOTIDE SEQUENCE [LARGE SCALE GENOMIC DNA]</scope>
    <source>
        <strain evidence="6">ATCC 27377 / DSM 6068 / ICPB 4128</strain>
    </source>
</reference>
<comment type="similarity">
    <text evidence="1">Belongs to the DNase I family.</text>
</comment>
<gene>
    <name evidence="5" type="ordered locus">Psta_2410</name>
</gene>
<dbReference type="InterPro" id="IPR005135">
    <property type="entry name" value="Endo/exonuclease/phosphatase"/>
</dbReference>
<dbReference type="PANTHER" id="PTHR11371">
    <property type="entry name" value="DEOXYRIBONUCLEASE"/>
    <property type="match status" value="1"/>
</dbReference>
<dbReference type="EMBL" id="CP001848">
    <property type="protein sequence ID" value="ADB17080.1"/>
    <property type="molecule type" value="Genomic_DNA"/>
</dbReference>
<dbReference type="Pfam" id="PF03372">
    <property type="entry name" value="Exo_endo_phos"/>
    <property type="match status" value="1"/>
</dbReference>
<dbReference type="InterPro" id="IPR016202">
    <property type="entry name" value="DNase_I"/>
</dbReference>
<evidence type="ECO:0000313" key="5">
    <source>
        <dbReference type="EMBL" id="ADB17080.1"/>
    </source>
</evidence>
<dbReference type="HOGENOM" id="CLU_048413_0_0_0"/>
<dbReference type="PANTHER" id="PTHR11371:SF31">
    <property type="entry name" value="EXTRACELLULAR NUCLEASE"/>
    <property type="match status" value="1"/>
</dbReference>
<evidence type="ECO:0000256" key="3">
    <source>
        <dbReference type="ARBA" id="ARBA00022801"/>
    </source>
</evidence>
<dbReference type="GO" id="GO:0004519">
    <property type="term" value="F:endonuclease activity"/>
    <property type="evidence" value="ECO:0007669"/>
    <property type="project" value="UniProtKB-KW"/>
</dbReference>
<dbReference type="GO" id="GO:0004536">
    <property type="term" value="F:DNA nuclease activity"/>
    <property type="evidence" value="ECO:0007669"/>
    <property type="project" value="InterPro"/>
</dbReference>
<dbReference type="KEGG" id="psl:Psta_2410"/>
<dbReference type="PRINTS" id="PR00130">
    <property type="entry name" value="DNASEI"/>
</dbReference>
<dbReference type="GO" id="GO:0006308">
    <property type="term" value="P:DNA catabolic process"/>
    <property type="evidence" value="ECO:0007669"/>
    <property type="project" value="InterPro"/>
</dbReference>
<dbReference type="SMART" id="SM00476">
    <property type="entry name" value="DNaseIc"/>
    <property type="match status" value="1"/>
</dbReference>
<keyword evidence="5" id="KW-0255">Endonuclease</keyword>
<proteinExistence type="inferred from homology"/>